<dbReference type="RefSeq" id="WP_228461426.1">
    <property type="nucleotide sequence ID" value="NZ_BJOV01000004.1"/>
</dbReference>
<dbReference type="Gene3D" id="3.40.605.10">
    <property type="entry name" value="Aldehyde Dehydrogenase, Chain A, domain 1"/>
    <property type="match status" value="1"/>
</dbReference>
<dbReference type="EMBL" id="BJOV01000004">
    <property type="protein sequence ID" value="GEE01811.1"/>
    <property type="molecule type" value="Genomic_DNA"/>
</dbReference>
<dbReference type="Proteomes" id="UP000444960">
    <property type="component" value="Unassembled WGS sequence"/>
</dbReference>
<evidence type="ECO:0000256" key="1">
    <source>
        <dbReference type="ARBA" id="ARBA00023002"/>
    </source>
</evidence>
<feature type="region of interest" description="Disordered" evidence="2">
    <location>
        <begin position="106"/>
        <end position="140"/>
    </location>
</feature>
<evidence type="ECO:0000259" key="3">
    <source>
        <dbReference type="Pfam" id="PF00171"/>
    </source>
</evidence>
<dbReference type="InterPro" id="IPR016163">
    <property type="entry name" value="Ald_DH_C"/>
</dbReference>
<dbReference type="AlphaFoldDB" id="A0A7I9V9P3"/>
<evidence type="ECO:0000313" key="5">
    <source>
        <dbReference type="Proteomes" id="UP000444960"/>
    </source>
</evidence>
<keyword evidence="1" id="KW-0560">Oxidoreductase</keyword>
<accession>A0A7I9V9P3</accession>
<dbReference type="InterPro" id="IPR015590">
    <property type="entry name" value="Aldehyde_DH_dom"/>
</dbReference>
<dbReference type="Gene3D" id="3.40.309.10">
    <property type="entry name" value="Aldehyde Dehydrogenase, Chain A, domain 2"/>
    <property type="match status" value="1"/>
</dbReference>
<dbReference type="PANTHER" id="PTHR11699">
    <property type="entry name" value="ALDEHYDE DEHYDROGENASE-RELATED"/>
    <property type="match status" value="1"/>
</dbReference>
<keyword evidence="5" id="KW-1185">Reference proteome</keyword>
<dbReference type="Pfam" id="PF00171">
    <property type="entry name" value="Aldedh"/>
    <property type="match status" value="1"/>
</dbReference>
<protein>
    <recommendedName>
        <fullName evidence="3">Aldehyde dehydrogenase domain-containing protein</fullName>
    </recommendedName>
</protein>
<reference evidence="5" key="1">
    <citation type="submission" date="2019-06" db="EMBL/GenBank/DDBJ databases">
        <title>Gordonia isolated from sludge of a wastewater treatment plant.</title>
        <authorList>
            <person name="Tamura T."/>
            <person name="Aoyama K."/>
            <person name="Kang Y."/>
            <person name="Saito S."/>
            <person name="Akiyama N."/>
            <person name="Yazawa K."/>
            <person name="Gonoi T."/>
            <person name="Mikami Y."/>
        </authorList>
    </citation>
    <scope>NUCLEOTIDE SEQUENCE [LARGE SCALE GENOMIC DNA]</scope>
    <source>
        <strain evidence="5">NBRC 107696</strain>
    </source>
</reference>
<feature type="compositionally biased region" description="Low complexity" evidence="2">
    <location>
        <begin position="114"/>
        <end position="128"/>
    </location>
</feature>
<comment type="caution">
    <text evidence="4">The sequence shown here is derived from an EMBL/GenBank/DDBJ whole genome shotgun (WGS) entry which is preliminary data.</text>
</comment>
<proteinExistence type="predicted"/>
<gene>
    <name evidence="4" type="ORF">nbrc107696_22570</name>
</gene>
<dbReference type="InterPro" id="IPR016162">
    <property type="entry name" value="Ald_DH_N"/>
</dbReference>
<feature type="domain" description="Aldehyde dehydrogenase" evidence="3">
    <location>
        <begin position="7"/>
        <end position="106"/>
    </location>
</feature>
<evidence type="ECO:0000256" key="2">
    <source>
        <dbReference type="SAM" id="MobiDB-lite"/>
    </source>
</evidence>
<evidence type="ECO:0000313" key="4">
    <source>
        <dbReference type="EMBL" id="GEE01811.1"/>
    </source>
</evidence>
<dbReference type="GO" id="GO:0016620">
    <property type="term" value="F:oxidoreductase activity, acting on the aldehyde or oxo group of donors, NAD or NADP as acceptor"/>
    <property type="evidence" value="ECO:0007669"/>
    <property type="project" value="InterPro"/>
</dbReference>
<name>A0A7I9V9P3_9ACTN</name>
<dbReference type="InterPro" id="IPR016161">
    <property type="entry name" value="Ald_DH/histidinol_DH"/>
</dbReference>
<sequence length="140" mass="14265">MIPVGQDTAGGYFLGPTLIEGLEPGSDLEAAELFGPVLVIHRVPDLAAAIALSNNTDFGNAASIFTRTGAVAAEYERRVRAGNVGVNTFPGPAAFITMGGYGTSSTATPMCAAPPRSTSSPTRNSSSPAGDPPTRTIRGK</sequence>
<dbReference type="SUPFAM" id="SSF53720">
    <property type="entry name" value="ALDH-like"/>
    <property type="match status" value="1"/>
</dbReference>
<organism evidence="4 5">
    <name type="scientific">Gordonia spumicola</name>
    <dbReference type="NCBI Taxonomy" id="589161"/>
    <lineage>
        <taxon>Bacteria</taxon>
        <taxon>Bacillati</taxon>
        <taxon>Actinomycetota</taxon>
        <taxon>Actinomycetes</taxon>
        <taxon>Mycobacteriales</taxon>
        <taxon>Gordoniaceae</taxon>
        <taxon>Gordonia</taxon>
    </lineage>
</organism>